<name>A0A9W9R8N8_9EURO</name>
<reference evidence="1" key="1">
    <citation type="submission" date="2022-11" db="EMBL/GenBank/DDBJ databases">
        <authorList>
            <person name="Petersen C."/>
        </authorList>
    </citation>
    <scope>NUCLEOTIDE SEQUENCE</scope>
    <source>
        <strain evidence="1">IBT 29864</strain>
    </source>
</reference>
<organism evidence="1 2">
    <name type="scientific">Penicillium cataractarum</name>
    <dbReference type="NCBI Taxonomy" id="2100454"/>
    <lineage>
        <taxon>Eukaryota</taxon>
        <taxon>Fungi</taxon>
        <taxon>Dikarya</taxon>
        <taxon>Ascomycota</taxon>
        <taxon>Pezizomycotina</taxon>
        <taxon>Eurotiomycetes</taxon>
        <taxon>Eurotiomycetidae</taxon>
        <taxon>Eurotiales</taxon>
        <taxon>Aspergillaceae</taxon>
        <taxon>Penicillium</taxon>
    </lineage>
</organism>
<dbReference type="EMBL" id="JAPZBS010000010">
    <property type="protein sequence ID" value="KAJ5355020.1"/>
    <property type="molecule type" value="Genomic_DNA"/>
</dbReference>
<evidence type="ECO:0000313" key="1">
    <source>
        <dbReference type="EMBL" id="KAJ5355020.1"/>
    </source>
</evidence>
<protein>
    <submittedName>
        <fullName evidence="1">Uncharacterized protein</fullName>
    </submittedName>
</protein>
<gene>
    <name evidence="1" type="ORF">N7496_012232</name>
</gene>
<dbReference type="RefSeq" id="XP_056549043.1">
    <property type="nucleotide sequence ID" value="XM_056705145.1"/>
</dbReference>
<proteinExistence type="predicted"/>
<sequence>MLKYFFTKQPETLPLLWSFSNYLSNTVDRPIDFLVKGRKVRFIEELLEFLEPRLKRINYPEAFRNGIAETPELNAFSCELSKYRSSMSRFASPCMAERLKSVGVDLCTFEDVYHGAIFNGRDFLDYLHQNSRVSKTYAHWFNGKAPFEFAVEENCLESVRWLKCHRGDHIGPGNWAALLNKIASRLTEEGETMLQELISVDEGVIIGHFESARLVRAVVRGLVPFVQAEERKRDAGILTEDDLLAWKHTQEDRAIRKCALVLRVSWRALAIGSHPISEDIVRPSTELTTDLAIAVQKFNKASDTAHIARLQRLASAIKCLFL</sequence>
<evidence type="ECO:0000313" key="2">
    <source>
        <dbReference type="Proteomes" id="UP001147782"/>
    </source>
</evidence>
<dbReference type="OrthoDB" id="432281at2759"/>
<dbReference type="GeneID" id="81444324"/>
<dbReference type="AlphaFoldDB" id="A0A9W9R8N8"/>
<comment type="caution">
    <text evidence="1">The sequence shown here is derived from an EMBL/GenBank/DDBJ whole genome shotgun (WGS) entry which is preliminary data.</text>
</comment>
<accession>A0A9W9R8N8</accession>
<reference evidence="1" key="2">
    <citation type="journal article" date="2023" name="IMA Fungus">
        <title>Comparative genomic study of the Penicillium genus elucidates a diverse pangenome and 15 lateral gene transfer events.</title>
        <authorList>
            <person name="Petersen C."/>
            <person name="Sorensen T."/>
            <person name="Nielsen M.R."/>
            <person name="Sondergaard T.E."/>
            <person name="Sorensen J.L."/>
            <person name="Fitzpatrick D.A."/>
            <person name="Frisvad J.C."/>
            <person name="Nielsen K.L."/>
        </authorList>
    </citation>
    <scope>NUCLEOTIDE SEQUENCE</scope>
    <source>
        <strain evidence="1">IBT 29864</strain>
    </source>
</reference>
<dbReference type="Proteomes" id="UP001147782">
    <property type="component" value="Unassembled WGS sequence"/>
</dbReference>
<keyword evidence="2" id="KW-1185">Reference proteome</keyword>